<evidence type="ECO:0000313" key="1">
    <source>
        <dbReference type="EMBL" id="RJT78488.1"/>
    </source>
</evidence>
<keyword evidence="2" id="KW-1185">Reference proteome</keyword>
<reference evidence="1 2" key="1">
    <citation type="submission" date="2018-09" db="EMBL/GenBank/DDBJ databases">
        <title>Novel species of Arthrobacter.</title>
        <authorList>
            <person name="Liu Q."/>
            <person name="Xin Y.-H."/>
        </authorList>
    </citation>
    <scope>NUCLEOTIDE SEQUENCE [LARGE SCALE GENOMIC DNA]</scope>
    <source>
        <strain evidence="1 2">Hz2</strain>
    </source>
</reference>
<dbReference type="PANTHER" id="PTHR30528">
    <property type="entry name" value="CYTOPLASMIC PROTEIN"/>
    <property type="match status" value="1"/>
</dbReference>
<accession>A0A3A5M2J6</accession>
<gene>
    <name evidence="1" type="ORF">D6T63_12225</name>
</gene>
<dbReference type="Proteomes" id="UP000272560">
    <property type="component" value="Unassembled WGS sequence"/>
</dbReference>
<dbReference type="PANTHER" id="PTHR30528:SF0">
    <property type="entry name" value="CYTOPLASMIC PROTEIN"/>
    <property type="match status" value="1"/>
</dbReference>
<comment type="caution">
    <text evidence="1">The sequence shown here is derived from an EMBL/GenBank/DDBJ whole genome shotgun (WGS) entry which is preliminary data.</text>
</comment>
<dbReference type="OrthoDB" id="9787207at2"/>
<dbReference type="AlphaFoldDB" id="A0A3A5M2J6"/>
<dbReference type="EMBL" id="QZVT01000006">
    <property type="protein sequence ID" value="RJT78488.1"/>
    <property type="molecule type" value="Genomic_DNA"/>
</dbReference>
<evidence type="ECO:0000313" key="2">
    <source>
        <dbReference type="Proteomes" id="UP000272560"/>
    </source>
</evidence>
<dbReference type="InterPro" id="IPR009351">
    <property type="entry name" value="AlkZ-like"/>
</dbReference>
<sequence>MQNLTTAQARRVVLAAQGLHRPRLDAPTSRRAVRAAVQRLQVLQIDSVNVLVRSHYLPLFSRLGSYERSQLDAMSSADPRSLVEYWAHEASLVAPELFPYLRVWQRRTWMGAGSVPAAQREVLELAILDLLDRGAPLTASGVQRLLGGDAERPADGWGWRWTAAKRVLEDLFARGEVGSSGRTAQFERLYAPIADVLPDPVLATQAVGKVEALAVLAERAAGALGVASARSVADYFRTPVQETRTALETLVRAGSVQHITIDGGAEPWYLHPAAAVPRKALGRALLSPFDSLVFERDRLHRLFGFHYRIEIYTPSERRIHGYYVLPFLLRDSIAARVDLKADRASGRLLVRASHAEEDAAPDTAQELAAELRLLARWLGLDEVVVEDRGNLASALGTQVGMQVGTLP</sequence>
<proteinExistence type="predicted"/>
<protein>
    <submittedName>
        <fullName evidence="1">Winged helix-turn-helix domain-containing protein</fullName>
    </submittedName>
</protein>
<dbReference type="Pfam" id="PF06224">
    <property type="entry name" value="AlkZ-like"/>
    <property type="match status" value="1"/>
</dbReference>
<organism evidence="1 2">
    <name type="scientific">Arthrobacter cheniae</name>
    <dbReference type="NCBI Taxonomy" id="1258888"/>
    <lineage>
        <taxon>Bacteria</taxon>
        <taxon>Bacillati</taxon>
        <taxon>Actinomycetota</taxon>
        <taxon>Actinomycetes</taxon>
        <taxon>Micrococcales</taxon>
        <taxon>Micrococcaceae</taxon>
        <taxon>Arthrobacter</taxon>
    </lineage>
</organism>
<name>A0A3A5M2J6_9MICC</name>